<comment type="function">
    <text evidence="9">Converts cobyric acid to cobinamide by the addition of aminopropanol on the F carboxylic group.</text>
</comment>
<keyword evidence="5 9" id="KW-0169">Cobalamin biosynthesis</keyword>
<name>A0A1H9DTV6_9BURK</name>
<dbReference type="OrthoDB" id="8533534at2"/>
<evidence type="ECO:0000256" key="4">
    <source>
        <dbReference type="ARBA" id="ARBA00022475"/>
    </source>
</evidence>
<accession>A0A1H9DTV6</accession>
<proteinExistence type="inferred from homology"/>
<dbReference type="UniPathway" id="UPA00148"/>
<feature type="transmembrane region" description="Helical" evidence="9">
    <location>
        <begin position="48"/>
        <end position="70"/>
    </location>
</feature>
<evidence type="ECO:0000313" key="11">
    <source>
        <dbReference type="Proteomes" id="UP000199766"/>
    </source>
</evidence>
<dbReference type="GO" id="GO:0005886">
    <property type="term" value="C:plasma membrane"/>
    <property type="evidence" value="ECO:0007669"/>
    <property type="project" value="UniProtKB-SubCell"/>
</dbReference>
<keyword evidence="4 9" id="KW-1003">Cell membrane</keyword>
<dbReference type="PANTHER" id="PTHR34308:SF1">
    <property type="entry name" value="COBALAMIN BIOSYNTHESIS PROTEIN CBIB"/>
    <property type="match status" value="1"/>
</dbReference>
<feature type="transmembrane region" description="Helical" evidence="9">
    <location>
        <begin position="150"/>
        <end position="173"/>
    </location>
</feature>
<dbReference type="HAMAP" id="MF_00024">
    <property type="entry name" value="CobD_CbiB"/>
    <property type="match status" value="1"/>
</dbReference>
<dbReference type="GO" id="GO:0048472">
    <property type="term" value="F:threonine-phosphate decarboxylase activity"/>
    <property type="evidence" value="ECO:0007669"/>
    <property type="project" value="InterPro"/>
</dbReference>
<organism evidence="10 11">
    <name type="scientific">Giesbergeria anulus</name>
    <dbReference type="NCBI Taxonomy" id="180197"/>
    <lineage>
        <taxon>Bacteria</taxon>
        <taxon>Pseudomonadati</taxon>
        <taxon>Pseudomonadota</taxon>
        <taxon>Betaproteobacteria</taxon>
        <taxon>Burkholderiales</taxon>
        <taxon>Comamonadaceae</taxon>
        <taxon>Giesbergeria</taxon>
    </lineage>
</organism>
<evidence type="ECO:0000256" key="3">
    <source>
        <dbReference type="ARBA" id="ARBA00006263"/>
    </source>
</evidence>
<dbReference type="Proteomes" id="UP000199766">
    <property type="component" value="Unassembled WGS sequence"/>
</dbReference>
<dbReference type="STRING" id="180197.SAMN02982919_00109"/>
<comment type="similarity">
    <text evidence="3 9">Belongs to the CobD/CbiB family.</text>
</comment>
<evidence type="ECO:0000256" key="9">
    <source>
        <dbReference type="HAMAP-Rule" id="MF_00024"/>
    </source>
</evidence>
<feature type="transmembrane region" description="Helical" evidence="9">
    <location>
        <begin position="77"/>
        <end position="95"/>
    </location>
</feature>
<comment type="pathway">
    <text evidence="2 9">Cofactor biosynthesis; adenosylcobalamin biosynthesis.</text>
</comment>
<gene>
    <name evidence="9" type="primary">cobD</name>
    <name evidence="10" type="ORF">SAMN02982919_00109</name>
</gene>
<evidence type="ECO:0000256" key="8">
    <source>
        <dbReference type="ARBA" id="ARBA00023136"/>
    </source>
</evidence>
<protein>
    <recommendedName>
        <fullName evidence="9">Cobalamin biosynthesis protein CobD</fullName>
    </recommendedName>
</protein>
<dbReference type="PANTHER" id="PTHR34308">
    <property type="entry name" value="COBALAMIN BIOSYNTHESIS PROTEIN CBIB"/>
    <property type="match status" value="1"/>
</dbReference>
<evidence type="ECO:0000256" key="1">
    <source>
        <dbReference type="ARBA" id="ARBA00004651"/>
    </source>
</evidence>
<feature type="transmembrane region" description="Helical" evidence="9">
    <location>
        <begin position="308"/>
        <end position="329"/>
    </location>
</feature>
<dbReference type="GO" id="GO:0009236">
    <property type="term" value="P:cobalamin biosynthetic process"/>
    <property type="evidence" value="ECO:0007669"/>
    <property type="project" value="UniProtKB-UniRule"/>
</dbReference>
<keyword evidence="11" id="KW-1185">Reference proteome</keyword>
<evidence type="ECO:0000256" key="5">
    <source>
        <dbReference type="ARBA" id="ARBA00022573"/>
    </source>
</evidence>
<dbReference type="AlphaFoldDB" id="A0A1H9DTV6"/>
<dbReference type="RefSeq" id="WP_091451140.1">
    <property type="nucleotide sequence ID" value="NZ_FOGD01000001.1"/>
</dbReference>
<evidence type="ECO:0000256" key="6">
    <source>
        <dbReference type="ARBA" id="ARBA00022692"/>
    </source>
</evidence>
<evidence type="ECO:0000256" key="7">
    <source>
        <dbReference type="ARBA" id="ARBA00022989"/>
    </source>
</evidence>
<keyword evidence="7 9" id="KW-1133">Transmembrane helix</keyword>
<comment type="subcellular location">
    <subcellularLocation>
        <location evidence="1 9">Cell membrane</location>
        <topology evidence="1 9">Multi-pass membrane protein</topology>
    </subcellularLocation>
</comment>
<keyword evidence="8 9" id="KW-0472">Membrane</keyword>
<dbReference type="GO" id="GO:0015420">
    <property type="term" value="F:ABC-type vitamin B12 transporter activity"/>
    <property type="evidence" value="ECO:0007669"/>
    <property type="project" value="UniProtKB-UniRule"/>
</dbReference>
<dbReference type="Pfam" id="PF03186">
    <property type="entry name" value="CobD_Cbib"/>
    <property type="match status" value="1"/>
</dbReference>
<comment type="caution">
    <text evidence="9">Lacks conserved residue(s) required for the propagation of feature annotation.</text>
</comment>
<sequence>MSFFAILFALLIEQARPLAAHNPIHAGLRTWALWVGRNFDAGRPHHAWVAWSLAVVLPALLALAVHWLLLWGLGWPFAVLWSVAVLYLTLGFRQFSHHFTRLRDALEEDNQERARLLLAEWQQVDASHLPRSEMVRHVIEYSVLAAHRHVFGVLAWFSLLAALGLGPAGAVFYRMAEFVARFWTSRRGTVAAPASLSLQVVALRSWTMADWLPARLTALCFAVVGSFEEAIDGWRFHAQRFPNDNDGVVLAATAGAINVRLGGEALKLPQAALPAPPGLAVDAANMDDSDQTPGREPEVGHLRSVVGLVWRSVVVWLLLLALLTLARLLG</sequence>
<dbReference type="NCBIfam" id="NF005792">
    <property type="entry name" value="PRK07630.1"/>
    <property type="match status" value="1"/>
</dbReference>
<dbReference type="EMBL" id="FOGD01000001">
    <property type="protein sequence ID" value="SEQ16263.1"/>
    <property type="molecule type" value="Genomic_DNA"/>
</dbReference>
<keyword evidence="6 9" id="KW-0812">Transmembrane</keyword>
<evidence type="ECO:0000313" key="10">
    <source>
        <dbReference type="EMBL" id="SEQ16263.1"/>
    </source>
</evidence>
<reference evidence="10 11" key="1">
    <citation type="submission" date="2016-10" db="EMBL/GenBank/DDBJ databases">
        <authorList>
            <person name="de Groot N.N."/>
        </authorList>
    </citation>
    <scope>NUCLEOTIDE SEQUENCE [LARGE SCALE GENOMIC DNA]</scope>
    <source>
        <strain evidence="10 11">ATCC 35958</strain>
    </source>
</reference>
<evidence type="ECO:0000256" key="2">
    <source>
        <dbReference type="ARBA" id="ARBA00004953"/>
    </source>
</evidence>
<dbReference type="InterPro" id="IPR004485">
    <property type="entry name" value="Cobalamin_biosynth_CobD/CbiB"/>
</dbReference>